<organism evidence="1 2">
    <name type="scientific">Rhizophagus irregularis</name>
    <dbReference type="NCBI Taxonomy" id="588596"/>
    <lineage>
        <taxon>Eukaryota</taxon>
        <taxon>Fungi</taxon>
        <taxon>Fungi incertae sedis</taxon>
        <taxon>Mucoromycota</taxon>
        <taxon>Glomeromycotina</taxon>
        <taxon>Glomeromycetes</taxon>
        <taxon>Glomerales</taxon>
        <taxon>Glomeraceae</taxon>
        <taxon>Rhizophagus</taxon>
    </lineage>
</organism>
<comment type="caution">
    <text evidence="1">The sequence shown here is derived from an EMBL/GenBank/DDBJ whole genome shotgun (WGS) entry which is preliminary data.</text>
</comment>
<protein>
    <submittedName>
        <fullName evidence="1">Uncharacterized protein</fullName>
    </submittedName>
</protein>
<evidence type="ECO:0000313" key="2">
    <source>
        <dbReference type="Proteomes" id="UP000234323"/>
    </source>
</evidence>
<dbReference type="EMBL" id="LLXI01000743">
    <property type="protein sequence ID" value="PKY49447.1"/>
    <property type="molecule type" value="Genomic_DNA"/>
</dbReference>
<keyword evidence="2" id="KW-1185">Reference proteome</keyword>
<proteinExistence type="predicted"/>
<name>A0A2I1GS80_9GLOM</name>
<dbReference type="Proteomes" id="UP000234323">
    <property type="component" value="Unassembled WGS sequence"/>
</dbReference>
<reference evidence="1 2" key="1">
    <citation type="submission" date="2015-10" db="EMBL/GenBank/DDBJ databases">
        <title>Genome analyses suggest a sexual origin of heterokaryosis in a supposedly ancient asexual fungus.</title>
        <authorList>
            <person name="Ropars J."/>
            <person name="Sedzielewska K."/>
            <person name="Noel J."/>
            <person name="Charron P."/>
            <person name="Farinelli L."/>
            <person name="Marton T."/>
            <person name="Kruger M."/>
            <person name="Pelin A."/>
            <person name="Brachmann A."/>
            <person name="Corradi N."/>
        </authorList>
    </citation>
    <scope>NUCLEOTIDE SEQUENCE [LARGE SCALE GENOMIC DNA]</scope>
    <source>
        <strain evidence="1 2">A4</strain>
    </source>
</reference>
<sequence length="101" mass="11881">MSSRSRASFVRYVNNRKYHMKELKKWLKGCKTLRDSIKDYIQEETLDRVNKSISVAKFWKKINSLLPLLKIIHYPVTQGCINRGLFRTGFKPVYAQLAKTS</sequence>
<gene>
    <name evidence="1" type="ORF">RhiirA4_445865</name>
</gene>
<accession>A0A2I1GS80</accession>
<evidence type="ECO:0000313" key="1">
    <source>
        <dbReference type="EMBL" id="PKY49447.1"/>
    </source>
</evidence>
<dbReference type="AlphaFoldDB" id="A0A2I1GS80"/>